<dbReference type="SUPFAM" id="SSF103473">
    <property type="entry name" value="MFS general substrate transporter"/>
    <property type="match status" value="1"/>
</dbReference>
<evidence type="ECO:0000256" key="3">
    <source>
        <dbReference type="SAM" id="MobiDB-lite"/>
    </source>
</evidence>
<dbReference type="AlphaFoldDB" id="A0A9P6R5J3"/>
<dbReference type="Proteomes" id="UP000738325">
    <property type="component" value="Unassembled WGS sequence"/>
</dbReference>
<evidence type="ECO:0000313" key="6">
    <source>
        <dbReference type="EMBL" id="KAG0310282.1"/>
    </source>
</evidence>
<feature type="transmembrane region" description="Helical" evidence="4">
    <location>
        <begin position="422"/>
        <end position="448"/>
    </location>
</feature>
<feature type="domain" description="Major facilitator superfamily (MFS) profile" evidence="5">
    <location>
        <begin position="85"/>
        <end position="514"/>
    </location>
</feature>
<gene>
    <name evidence="6" type="ORF">BGZ99_000542</name>
</gene>
<evidence type="ECO:0000313" key="7">
    <source>
        <dbReference type="Proteomes" id="UP000738325"/>
    </source>
</evidence>
<keyword evidence="7" id="KW-1185">Reference proteome</keyword>
<keyword evidence="4" id="KW-0812">Transmembrane</keyword>
<comment type="subcellular location">
    <subcellularLocation>
        <location evidence="1">Membrane</location>
        <topology evidence="1">Multi-pass membrane protein</topology>
    </subcellularLocation>
</comment>
<dbReference type="InterPro" id="IPR020846">
    <property type="entry name" value="MFS_dom"/>
</dbReference>
<feature type="transmembrane region" description="Helical" evidence="4">
    <location>
        <begin position="155"/>
        <end position="173"/>
    </location>
</feature>
<evidence type="ECO:0000256" key="4">
    <source>
        <dbReference type="SAM" id="Phobius"/>
    </source>
</evidence>
<dbReference type="InterPro" id="IPR050327">
    <property type="entry name" value="Proton-linked_MCT"/>
</dbReference>
<feature type="transmembrane region" description="Helical" evidence="4">
    <location>
        <begin position="460"/>
        <end position="480"/>
    </location>
</feature>
<accession>A0A9P6R5J3</accession>
<evidence type="ECO:0000259" key="5">
    <source>
        <dbReference type="PROSITE" id="PS50850"/>
    </source>
</evidence>
<evidence type="ECO:0000256" key="2">
    <source>
        <dbReference type="ARBA" id="ARBA00006727"/>
    </source>
</evidence>
<sequence length="521" mass="56356">MSAQHDGTNATDTTIVVDDSQDNVAVPVQATTPVAPMKVHLSEDVEAQNIDEKIPEDQQSAGPHDPHSGAHLDGHNDVDNEQPYGWVVVAAAFFVQAMVIGQLNGFGIYEDRYKSHEYSTSSTFELSWIGTLNVVGVDLIGTITGQVADYLGYRLSTFIGAIVMCLSLIATSFSTKVWHLYICQGVLYGLGGSLAFFPSLSLPSQWFKKRRGFATGIAVAGGGLGGLVISPVTTVLFDKVGYRWTVRIIAFLHLAVVIPTAFLFRARVESGRDRAKRLKREQLDRELTMADQARNQGENKRSVFVGNDSQTTLAPKRKILDFSMLRDKRFFLLVMVSFSVANGYFNPYYYFPSKYMNTKHGGTASTGSLLIGILNGSSAIGRVTMGLASDYMGDVNTLLISTLCSSISVLVVWMLAGNSVPAMVVFCVLYGFFSGSYVAIVPTVAAHLCGISRLASVTGIVYGGIAVGTLIGSPVGGALLDLSDGVDYKPMLLWTGFVMVVGSMLILALKWLLDRKLFGRV</sequence>
<feature type="transmembrane region" description="Helical" evidence="4">
    <location>
        <begin position="244"/>
        <end position="264"/>
    </location>
</feature>
<feature type="transmembrane region" description="Helical" evidence="4">
    <location>
        <begin position="84"/>
        <end position="106"/>
    </location>
</feature>
<feature type="compositionally biased region" description="Basic and acidic residues" evidence="3">
    <location>
        <begin position="64"/>
        <end position="76"/>
    </location>
</feature>
<proteinExistence type="inferred from homology"/>
<dbReference type="PANTHER" id="PTHR11360">
    <property type="entry name" value="MONOCARBOXYLATE TRANSPORTER"/>
    <property type="match status" value="1"/>
</dbReference>
<dbReference type="InterPro" id="IPR011701">
    <property type="entry name" value="MFS"/>
</dbReference>
<evidence type="ECO:0000256" key="1">
    <source>
        <dbReference type="ARBA" id="ARBA00004141"/>
    </source>
</evidence>
<feature type="transmembrane region" description="Helical" evidence="4">
    <location>
        <begin position="330"/>
        <end position="351"/>
    </location>
</feature>
<feature type="transmembrane region" description="Helical" evidence="4">
    <location>
        <begin position="179"/>
        <end position="200"/>
    </location>
</feature>
<feature type="transmembrane region" description="Helical" evidence="4">
    <location>
        <begin position="492"/>
        <end position="513"/>
    </location>
</feature>
<feature type="transmembrane region" description="Helical" evidence="4">
    <location>
        <begin position="363"/>
        <end position="383"/>
    </location>
</feature>
<dbReference type="InterPro" id="IPR036259">
    <property type="entry name" value="MFS_trans_sf"/>
</dbReference>
<dbReference type="PROSITE" id="PS50850">
    <property type="entry name" value="MFS"/>
    <property type="match status" value="1"/>
</dbReference>
<keyword evidence="4" id="KW-0472">Membrane</keyword>
<comment type="similarity">
    <text evidence="2">Belongs to the major facilitator superfamily. Monocarboxylate porter (TC 2.A.1.13) family.</text>
</comment>
<dbReference type="Gene3D" id="1.20.1250.20">
    <property type="entry name" value="MFS general substrate transporter like domains"/>
    <property type="match status" value="1"/>
</dbReference>
<organism evidence="6 7">
    <name type="scientific">Dissophora globulifera</name>
    <dbReference type="NCBI Taxonomy" id="979702"/>
    <lineage>
        <taxon>Eukaryota</taxon>
        <taxon>Fungi</taxon>
        <taxon>Fungi incertae sedis</taxon>
        <taxon>Mucoromycota</taxon>
        <taxon>Mortierellomycotina</taxon>
        <taxon>Mortierellomycetes</taxon>
        <taxon>Mortierellales</taxon>
        <taxon>Mortierellaceae</taxon>
        <taxon>Dissophora</taxon>
    </lineage>
</organism>
<dbReference type="GO" id="GO:0022857">
    <property type="term" value="F:transmembrane transporter activity"/>
    <property type="evidence" value="ECO:0007669"/>
    <property type="project" value="InterPro"/>
</dbReference>
<name>A0A9P6R5J3_9FUNG</name>
<dbReference type="EMBL" id="JAAAIP010001102">
    <property type="protein sequence ID" value="KAG0310282.1"/>
    <property type="molecule type" value="Genomic_DNA"/>
</dbReference>
<comment type="caution">
    <text evidence="6">The sequence shown here is derived from an EMBL/GenBank/DDBJ whole genome shotgun (WGS) entry which is preliminary data.</text>
</comment>
<dbReference type="GO" id="GO:0016020">
    <property type="term" value="C:membrane"/>
    <property type="evidence" value="ECO:0007669"/>
    <property type="project" value="UniProtKB-SubCell"/>
</dbReference>
<dbReference type="PANTHER" id="PTHR11360:SF284">
    <property type="entry name" value="EG:103B4.3 PROTEIN-RELATED"/>
    <property type="match status" value="1"/>
</dbReference>
<reference evidence="6" key="1">
    <citation type="journal article" date="2020" name="Fungal Divers.">
        <title>Resolving the Mortierellaceae phylogeny through synthesis of multi-gene phylogenetics and phylogenomics.</title>
        <authorList>
            <person name="Vandepol N."/>
            <person name="Liber J."/>
            <person name="Desiro A."/>
            <person name="Na H."/>
            <person name="Kennedy M."/>
            <person name="Barry K."/>
            <person name="Grigoriev I.V."/>
            <person name="Miller A.N."/>
            <person name="O'Donnell K."/>
            <person name="Stajich J.E."/>
            <person name="Bonito G."/>
        </authorList>
    </citation>
    <scope>NUCLEOTIDE SEQUENCE</scope>
    <source>
        <strain evidence="6">REB-010B</strain>
    </source>
</reference>
<protein>
    <recommendedName>
        <fullName evidence="5">Major facilitator superfamily (MFS) profile domain-containing protein</fullName>
    </recommendedName>
</protein>
<dbReference type="Pfam" id="PF07690">
    <property type="entry name" value="MFS_1"/>
    <property type="match status" value="1"/>
</dbReference>
<keyword evidence="4" id="KW-1133">Transmembrane helix</keyword>
<feature type="transmembrane region" description="Helical" evidence="4">
    <location>
        <begin position="212"/>
        <end position="232"/>
    </location>
</feature>
<dbReference type="OrthoDB" id="5667at2759"/>
<feature type="transmembrane region" description="Helical" evidence="4">
    <location>
        <begin position="395"/>
        <end position="416"/>
    </location>
</feature>
<feature type="region of interest" description="Disordered" evidence="3">
    <location>
        <begin position="56"/>
        <end position="76"/>
    </location>
</feature>